<evidence type="ECO:0000313" key="4">
    <source>
        <dbReference type="Proteomes" id="UP000471490"/>
    </source>
</evidence>
<dbReference type="EMBL" id="VLTB01000450">
    <property type="protein sequence ID" value="NDR94941.1"/>
    <property type="molecule type" value="Genomic_DNA"/>
</dbReference>
<evidence type="ECO:0000313" key="3">
    <source>
        <dbReference type="Proteomes" id="UP000288730"/>
    </source>
</evidence>
<reference evidence="1 4" key="2">
    <citation type="journal article" date="2020" name="Int. J. Nanomedicine">
        <title>Consequences Of Long-Term Bacteria's Exposure To Silver Nanoformulations With Different PhysicoChemical Properties.</title>
        <authorList>
            <person name="Kedziora A."/>
            <person name="Wernecki M."/>
            <person name="Korzekwa K."/>
            <person name="Speruda M."/>
            <person name="Gerasymchuk Y."/>
            <person name="Lukowiak A."/>
            <person name="Bugla-Ploskonska G."/>
        </authorList>
    </citation>
    <scope>NUCLEOTIDE SEQUENCE [LARGE SCALE GENOMIC DNA]</scope>
    <source>
        <strain evidence="1 4">ATCC 11230</strain>
    </source>
</reference>
<dbReference type="EMBL" id="SCJN01001281">
    <property type="protein sequence ID" value="RXC76648.1"/>
    <property type="molecule type" value="Genomic_DNA"/>
</dbReference>
<dbReference type="AlphaFoldDB" id="A0A2D3N2F1"/>
<accession>A0A2D3N2F1</accession>
<comment type="caution">
    <text evidence="1">The sequence shown here is derived from an EMBL/GenBank/DDBJ whole genome shotgun (WGS) entry which is preliminary data.</text>
</comment>
<evidence type="ECO:0000313" key="2">
    <source>
        <dbReference type="EMBL" id="RXC76648.1"/>
    </source>
</evidence>
<gene>
    <name evidence="2" type="ORF">EPS76_34515</name>
    <name evidence="1" type="ORF">FPI65_27480</name>
</gene>
<protein>
    <submittedName>
        <fullName evidence="1">Uncharacterized protein</fullName>
    </submittedName>
</protein>
<organism evidence="1 4">
    <name type="scientific">Escherichia coli</name>
    <dbReference type="NCBI Taxonomy" id="562"/>
    <lineage>
        <taxon>Bacteria</taxon>
        <taxon>Pseudomonadati</taxon>
        <taxon>Pseudomonadota</taxon>
        <taxon>Gammaproteobacteria</taxon>
        <taxon>Enterobacterales</taxon>
        <taxon>Enterobacteriaceae</taxon>
        <taxon>Escherichia</taxon>
    </lineage>
</organism>
<sequence>MVSAELSNQLTGLSSDVARFISLQTTTECSVTLKEPVFHHVAFVNRHLSKTVKMLKCFDTL</sequence>
<dbReference type="Proteomes" id="UP000288730">
    <property type="component" value="Unassembled WGS sequence"/>
</dbReference>
<name>A0A2D3N2F1_ECOLX</name>
<reference evidence="2 3" key="1">
    <citation type="submission" date="2019-01" db="EMBL/GenBank/DDBJ databases">
        <title>Genomic analysis of febrile catheter-associated UTI E. coli isolates.</title>
        <authorList>
            <person name="Potter R."/>
            <person name="Zou Z."/>
            <person name="Henderson J."/>
            <person name="Dantas G."/>
        </authorList>
    </citation>
    <scope>NUCLEOTIDE SEQUENCE [LARGE SCALE GENOMIC DNA]</scope>
    <source>
        <strain evidence="2 3">29_CAASB</strain>
    </source>
</reference>
<proteinExistence type="predicted"/>
<evidence type="ECO:0000313" key="1">
    <source>
        <dbReference type="EMBL" id="NDR94941.1"/>
    </source>
</evidence>
<dbReference type="Proteomes" id="UP000471490">
    <property type="component" value="Unassembled WGS sequence"/>
</dbReference>